<feature type="region of interest" description="Disordered" evidence="1">
    <location>
        <begin position="320"/>
        <end position="340"/>
    </location>
</feature>
<accession>A0ABR9AYL4</accession>
<proteinExistence type="predicted"/>
<evidence type="ECO:0008006" key="4">
    <source>
        <dbReference type="Google" id="ProtNLM"/>
    </source>
</evidence>
<keyword evidence="3" id="KW-1185">Reference proteome</keyword>
<dbReference type="Pfam" id="PF11079">
    <property type="entry name" value="YqhG"/>
    <property type="match status" value="2"/>
</dbReference>
<name>A0ABR9AYL4_9BACL</name>
<evidence type="ECO:0000313" key="3">
    <source>
        <dbReference type="Proteomes" id="UP000634529"/>
    </source>
</evidence>
<sequence>MNTDQISSYVMRYLDAMSCSIMEKTPVYVTVKLSEQADRLLTNRPYYWGFIDRTGTEAETMRYTFVFDPANMPPDPYRAPISYVTAPSVPANPVAAGEAAIQRTFGVAPGFNGGARGPDRIPRENVDFGSRRLAQIMDVAKESGRFVSLYESLDSGSEIQFARGRHSVAYEPWIMLNIKLEFACDLKREEVHSIGFSLISGALHTNFMNKMMQCELTPKLPAQVHTMAWRYSLDQAVQQIEHLLTEHVRNSDETWAVEASERLEDEWDRLAAYYEPLLKEEAENKAKATANEVTVSVTESEIEAKADQASQSIILTIEVTEEPSDETDQETTDNEPNQRTLEEQYEMRRNEIEWQFQPRIEMSIINAAIVYLRSNKVMT</sequence>
<feature type="compositionally biased region" description="Acidic residues" evidence="1">
    <location>
        <begin position="320"/>
        <end position="333"/>
    </location>
</feature>
<comment type="caution">
    <text evidence="2">The sequence shown here is derived from an EMBL/GenBank/DDBJ whole genome shotgun (WGS) entry which is preliminary data.</text>
</comment>
<dbReference type="EMBL" id="JACYTN010000005">
    <property type="protein sequence ID" value="MBD8498724.1"/>
    <property type="molecule type" value="Genomic_DNA"/>
</dbReference>
<protein>
    <recommendedName>
        <fullName evidence="4">Helicase</fullName>
    </recommendedName>
</protein>
<dbReference type="InterPro" id="IPR024562">
    <property type="entry name" value="YqhG"/>
</dbReference>
<organism evidence="2 3">
    <name type="scientific">Paenibacillus arenosi</name>
    <dbReference type="NCBI Taxonomy" id="2774142"/>
    <lineage>
        <taxon>Bacteria</taxon>
        <taxon>Bacillati</taxon>
        <taxon>Bacillota</taxon>
        <taxon>Bacilli</taxon>
        <taxon>Bacillales</taxon>
        <taxon>Paenibacillaceae</taxon>
        <taxon>Paenibacillus</taxon>
    </lineage>
</organism>
<gene>
    <name evidence="2" type="ORF">IFO66_10480</name>
</gene>
<dbReference type="RefSeq" id="WP_192025076.1">
    <property type="nucleotide sequence ID" value="NZ_JACYTN010000005.1"/>
</dbReference>
<dbReference type="Proteomes" id="UP000634529">
    <property type="component" value="Unassembled WGS sequence"/>
</dbReference>
<evidence type="ECO:0000313" key="2">
    <source>
        <dbReference type="EMBL" id="MBD8498724.1"/>
    </source>
</evidence>
<evidence type="ECO:0000256" key="1">
    <source>
        <dbReference type="SAM" id="MobiDB-lite"/>
    </source>
</evidence>
<reference evidence="2 3" key="1">
    <citation type="submission" date="2020-09" db="EMBL/GenBank/DDBJ databases">
        <title>Paenibacillus sp. CAU 1523 isolated from sand of Haeundae Beach.</title>
        <authorList>
            <person name="Kim W."/>
        </authorList>
    </citation>
    <scope>NUCLEOTIDE SEQUENCE [LARGE SCALE GENOMIC DNA]</scope>
    <source>
        <strain evidence="2 3">CAU 1523</strain>
    </source>
</reference>